<feature type="region of interest" description="Disordered" evidence="1">
    <location>
        <begin position="234"/>
        <end position="320"/>
    </location>
</feature>
<evidence type="ECO:0000313" key="4">
    <source>
        <dbReference type="Proteomes" id="UP000822476"/>
    </source>
</evidence>
<evidence type="ECO:0000313" key="2">
    <source>
        <dbReference type="EMBL" id="KAF7234392.1"/>
    </source>
</evidence>
<dbReference type="AlphaFoldDB" id="A0A8S9YDJ7"/>
<dbReference type="EMBL" id="JTDE01004421">
    <property type="protein sequence ID" value="KAF7254998.1"/>
    <property type="molecule type" value="Genomic_DNA"/>
</dbReference>
<feature type="compositionally biased region" description="Polar residues" evidence="1">
    <location>
        <begin position="311"/>
        <end position="320"/>
    </location>
</feature>
<dbReference type="Proteomes" id="UP000822476">
    <property type="component" value="Unassembled WGS sequence"/>
</dbReference>
<proteinExistence type="predicted"/>
<comment type="caution">
    <text evidence="2">The sequence shown here is derived from an EMBL/GenBank/DDBJ whole genome shotgun (WGS) entry which is preliminary data.</text>
</comment>
<evidence type="ECO:0000256" key="1">
    <source>
        <dbReference type="SAM" id="MobiDB-lite"/>
    </source>
</evidence>
<name>A0A8S9YDJ7_9TREM</name>
<dbReference type="EMBL" id="JTDE01009929">
    <property type="protein sequence ID" value="KAF7234392.1"/>
    <property type="molecule type" value="Genomic_DNA"/>
</dbReference>
<accession>A0A8S9YDJ7</accession>
<dbReference type="OrthoDB" id="6324505at2759"/>
<organism evidence="2 4">
    <name type="scientific">Paragonimus skrjabini miyazakii</name>
    <dbReference type="NCBI Taxonomy" id="59628"/>
    <lineage>
        <taxon>Eukaryota</taxon>
        <taxon>Metazoa</taxon>
        <taxon>Spiralia</taxon>
        <taxon>Lophotrochozoa</taxon>
        <taxon>Platyhelminthes</taxon>
        <taxon>Trematoda</taxon>
        <taxon>Digenea</taxon>
        <taxon>Plagiorchiida</taxon>
        <taxon>Troglotremata</taxon>
        <taxon>Troglotrematidae</taxon>
        <taxon>Paragonimus</taxon>
    </lineage>
</organism>
<feature type="compositionally biased region" description="Polar residues" evidence="1">
    <location>
        <begin position="267"/>
        <end position="283"/>
    </location>
</feature>
<keyword evidence="4" id="KW-1185">Reference proteome</keyword>
<gene>
    <name evidence="3" type="ORF">EG68_08250</name>
    <name evidence="2" type="ORF">EG68_12078</name>
</gene>
<reference evidence="2" key="1">
    <citation type="submission" date="2019-07" db="EMBL/GenBank/DDBJ databases">
        <title>Annotation for the trematode Paragonimus miyazaki's.</title>
        <authorList>
            <person name="Choi Y.-J."/>
        </authorList>
    </citation>
    <scope>NUCLEOTIDE SEQUENCE</scope>
    <source>
        <strain evidence="2">Japan</strain>
    </source>
</reference>
<evidence type="ECO:0000313" key="3">
    <source>
        <dbReference type="EMBL" id="KAF7254998.1"/>
    </source>
</evidence>
<sequence length="320" mass="35808">MQSELRMLSTSELMSVKRPVGRSMLVRRDLLSVNPKPKSTLPIPSTFRRSEHGSGWDLITDIPWIHEICCSMLRANDTRRSDQADQFYEVLSDIQTAPHVLKLQRRGIHLHVQYRDVCLTAVPRNSSTVDDYIPSCHMWDYSEQYLSSTHPSVDLNAWGDGFDEAYVSYLPPRPMRSSSQSDVCGLSAWQRLLLSQEESEPETTSQFAAPVLGKTARFSTGVCRRESRSRHLIARKHSQCSPYSSSEIIDPVGKRPRLDLGPAICSKPNSSNSDGESRASNLHTVVGTRKRPLTAHTADTDPSPATKKCRLNSSKQSNVG</sequence>
<protein>
    <submittedName>
        <fullName evidence="2">Uncharacterized protein</fullName>
    </submittedName>
</protein>